<accession>A0A254NGX4</accession>
<dbReference type="EMBL" id="NISI01000002">
    <property type="protein sequence ID" value="OWR04528.1"/>
    <property type="molecule type" value="Genomic_DNA"/>
</dbReference>
<gene>
    <name evidence="1" type="ORF">CDO81_08045</name>
</gene>
<name>A0A254NGX4_9BURK</name>
<proteinExistence type="predicted"/>
<dbReference type="AlphaFoldDB" id="A0A254NGX4"/>
<comment type="caution">
    <text evidence="1">The sequence shown here is derived from an EMBL/GenBank/DDBJ whole genome shotgun (WGS) entry which is preliminary data.</text>
</comment>
<sequence length="779" mass="88353">MKSIDEIHFTDPRATQEIQTLFKGSRLIPFFGSGFTRNEKASKGRVPDATELTKEITKIASSKPGISEEQRQQILAIKALKSAFSLLSTPDYISTKQAQTLLGNIFYKVEIASHDKRAILHLDWPHIFTFNIDDAIERTTNKYEKLRPNKVTSREYISANQCLFKIHGDIKDFVATEDTNLIFTWRDYAHSIASNKALLGFLSDQAKTSAFLFVGCSLDAELDLIHLTRDTPFSKSIYLKKGKTSVEDRLNLANYGISRVIYFDNYDEIYHWLRITLSGIHRDAPVRELAFDDAVLPRGTAIELIANGGPIYRLVDQRRVAVASETFARRTVIDDARRLLRDNDCLLVTGRRFSGKTLFLFQLMLAMQEFGAKFFGSSDSYTPLIGRQIDNLENCLFVFDSNHLDSESLTEVLESKLAASSRLVLCASAGDAERVRAKLGERSVPFAEVQISNYLNPTEIKQFNLQLAKSGLPIINNKENLINFAFRCHEEFKGQLPTSTLFNQRFSGETYLVLILLVAFGKASLEQIACVSENFDVAGFVSKNDRVFEIEITKTGDRVLVCSATLWLLKIIHDFVKSNEFAHKAVSDVIRGLERHGFSSHAKDLLRIDKINEISGGHRSRVFIKRIYEGISDIYALEPHYWLQRAKAELMFGIKLQEITEGVGHARKVRLDTQKRKNQTYFSATLVLAQLYARAYKISGDERYLIDFIAPCAESIDNYDNNRRHVDEIRTVDDVKKVVARLAANPPSQTLPLKSDLQNILNFFGGNWGKTNPRHNRRG</sequence>
<dbReference type="NCBIfam" id="NF041814">
    <property type="entry name" value="Avs5"/>
    <property type="match status" value="1"/>
</dbReference>
<evidence type="ECO:0000313" key="1">
    <source>
        <dbReference type="EMBL" id="OWR04528.1"/>
    </source>
</evidence>
<dbReference type="OrthoDB" id="4217949at2"/>
<dbReference type="Pfam" id="PF13289">
    <property type="entry name" value="SIR2_2"/>
    <property type="match status" value="1"/>
</dbReference>
<evidence type="ECO:0000313" key="2">
    <source>
        <dbReference type="Proteomes" id="UP000197446"/>
    </source>
</evidence>
<reference evidence="1 2" key="1">
    <citation type="journal article" date="2007" name="Int. J. Syst. Evol. Microbiol.">
        <title>Description of Pelomonas aquatica sp. nov. and Pelomonas puraquae sp. nov., isolated from industrial and haemodialysis water.</title>
        <authorList>
            <person name="Gomila M."/>
            <person name="Bowien B."/>
            <person name="Falsen E."/>
            <person name="Moore E.R."/>
            <person name="Lalucat J."/>
        </authorList>
    </citation>
    <scope>NUCLEOTIDE SEQUENCE [LARGE SCALE GENOMIC DNA]</scope>
    <source>
        <strain evidence="1 2">CCUG 52769</strain>
    </source>
</reference>
<keyword evidence="2" id="KW-1185">Reference proteome</keyword>
<dbReference type="RefSeq" id="WP_088482664.1">
    <property type="nucleotide sequence ID" value="NZ_NISI01000002.1"/>
</dbReference>
<dbReference type="Proteomes" id="UP000197446">
    <property type="component" value="Unassembled WGS sequence"/>
</dbReference>
<organism evidence="1 2">
    <name type="scientific">Roseateles puraquae</name>
    <dbReference type="NCBI Taxonomy" id="431059"/>
    <lineage>
        <taxon>Bacteria</taxon>
        <taxon>Pseudomonadati</taxon>
        <taxon>Pseudomonadota</taxon>
        <taxon>Betaproteobacteria</taxon>
        <taxon>Burkholderiales</taxon>
        <taxon>Sphaerotilaceae</taxon>
        <taxon>Roseateles</taxon>
    </lineage>
</organism>
<protein>
    <submittedName>
        <fullName evidence="1">Uncharacterized protein</fullName>
    </submittedName>
</protein>